<reference evidence="2 3" key="1">
    <citation type="submission" date="2024-06" db="EMBL/GenBank/DDBJ databases">
        <title>Genomic Encyclopedia of Type Strains, Phase IV (KMG-IV): sequencing the most valuable type-strain genomes for metagenomic binning, comparative biology and taxonomic classification.</title>
        <authorList>
            <person name="Goeker M."/>
        </authorList>
    </citation>
    <scope>NUCLEOTIDE SEQUENCE [LARGE SCALE GENOMIC DNA]</scope>
    <source>
        <strain evidence="2 3">D-501</strain>
    </source>
</reference>
<comment type="caution">
    <text evidence="2">The sequence shown here is derived from an EMBL/GenBank/DDBJ whole genome shotgun (WGS) entry which is preliminary data.</text>
</comment>
<dbReference type="RefSeq" id="WP_244954284.1">
    <property type="nucleotide sequence ID" value="NZ_CP035708.1"/>
</dbReference>
<gene>
    <name evidence="2" type="ORF">ABIC99_003979</name>
</gene>
<feature type="chain" id="PRO_5047104471" evidence="1">
    <location>
        <begin position="24"/>
        <end position="380"/>
    </location>
</feature>
<dbReference type="Gene3D" id="3.40.50.1110">
    <property type="entry name" value="SGNH hydrolase"/>
    <property type="match status" value="1"/>
</dbReference>
<proteinExistence type="predicted"/>
<dbReference type="InterPro" id="IPR001087">
    <property type="entry name" value="GDSL"/>
</dbReference>
<accession>A0ABV2IT55</accession>
<organism evidence="2 3">
    <name type="scientific">Sphaerotilus sulfidivorans</name>
    <dbReference type="NCBI Taxonomy" id="639200"/>
    <lineage>
        <taxon>Bacteria</taxon>
        <taxon>Pseudomonadati</taxon>
        <taxon>Pseudomonadota</taxon>
        <taxon>Betaproteobacteria</taxon>
        <taxon>Burkholderiales</taxon>
        <taxon>Sphaerotilaceae</taxon>
        <taxon>Sphaerotilus</taxon>
    </lineage>
</organism>
<dbReference type="PANTHER" id="PTHR45642">
    <property type="entry name" value="GDSL ESTERASE/LIPASE EXL3"/>
    <property type="match status" value="1"/>
</dbReference>
<keyword evidence="3" id="KW-1185">Reference proteome</keyword>
<dbReference type="Pfam" id="PF00657">
    <property type="entry name" value="Lipase_GDSL"/>
    <property type="match status" value="1"/>
</dbReference>
<dbReference type="InterPro" id="IPR036514">
    <property type="entry name" value="SGNH_hydro_sf"/>
</dbReference>
<dbReference type="EMBL" id="JBEPLS010000039">
    <property type="protein sequence ID" value="MET3606143.1"/>
    <property type="molecule type" value="Genomic_DNA"/>
</dbReference>
<dbReference type="Proteomes" id="UP001549111">
    <property type="component" value="Unassembled WGS sequence"/>
</dbReference>
<dbReference type="InterPro" id="IPR050592">
    <property type="entry name" value="GDSL_lipolytic_enzyme"/>
</dbReference>
<protein>
    <submittedName>
        <fullName evidence="2">Phospholipase/lecithinase/hemolysin</fullName>
    </submittedName>
</protein>
<evidence type="ECO:0000313" key="2">
    <source>
        <dbReference type="EMBL" id="MET3606143.1"/>
    </source>
</evidence>
<feature type="signal peptide" evidence="1">
    <location>
        <begin position="1"/>
        <end position="23"/>
    </location>
</feature>
<keyword evidence="1" id="KW-0732">Signal</keyword>
<evidence type="ECO:0000313" key="3">
    <source>
        <dbReference type="Proteomes" id="UP001549111"/>
    </source>
</evidence>
<dbReference type="PANTHER" id="PTHR45642:SF95">
    <property type="entry name" value="GDSL-LIKE LIPASE_ACYLHYDROLASE FAMILY PROTEIN, EXPRESSED"/>
    <property type="match status" value="1"/>
</dbReference>
<dbReference type="SUPFAM" id="SSF52266">
    <property type="entry name" value="SGNH hydrolase"/>
    <property type="match status" value="1"/>
</dbReference>
<sequence>MIQTSLSRFGRAAVALAAALMLAACGGGDDGSSSPKVGALKVMGDSLADVGTFGLKFTIQGNPIYPELIAQSYGLGGGCSFFRFTGTTFATDSTLNCTNFAVGGGVINPASSALSAQDPRGLAVQFTAANAAGSFHPGDLLLIDGGGNDAAALVSAYLKAPTDGGAAYTALLGSLLSSAQVSAAAAGGTTGLAGAGATYMSALADRMATLITTQALDRGLQRVAVLNMPAITRTPRFQMVLASITASAGATASAQSAALFDSWVSAYNSRLLARLAGDSRVAVVDFQATLDAQVASPATYGLSNASTPACPVTGTGSDGLPTYTFATCTDAALAASPPAGVTGSDWYTRHAFSDGFHPTPYGHQLMADMIRKALVAKGWL</sequence>
<name>A0ABV2IT55_9BURK</name>
<evidence type="ECO:0000256" key="1">
    <source>
        <dbReference type="SAM" id="SignalP"/>
    </source>
</evidence>